<feature type="transmembrane region" description="Helical" evidence="1">
    <location>
        <begin position="87"/>
        <end position="107"/>
    </location>
</feature>
<keyword evidence="1" id="KW-0472">Membrane</keyword>
<organism evidence="2 3">
    <name type="scientific">Bacteroides thetaiotaomicron</name>
    <dbReference type="NCBI Taxonomy" id="818"/>
    <lineage>
        <taxon>Bacteria</taxon>
        <taxon>Pseudomonadati</taxon>
        <taxon>Bacteroidota</taxon>
        <taxon>Bacteroidia</taxon>
        <taxon>Bacteroidales</taxon>
        <taxon>Bacteroidaceae</taxon>
        <taxon>Bacteroides</taxon>
    </lineage>
</organism>
<dbReference type="Proteomes" id="UP000782901">
    <property type="component" value="Unassembled WGS sequence"/>
</dbReference>
<sequence>MVESSGYIKARKKLAVFTAILLIIQSGLRHVGVGSDTYNYFCHFEEDIRLSWSMIFQNFIDVYQLGVGKDAGYAVFEKLFSIMSSDYQVYLVFVAALFFCPLMYLIYNNTKRLEDIWLSVIMYFALFYHFFSVTGIRQTIATSFCLIAYNCILKRKLIPFLVAILCGALIHKTAFIFLPFYWIANMKSVNKVLLVAMVLFPVMCVMGYQFTKQLALLSGSENYIGYADEGSRGAYNLILFYFLVAFVVFWKYRKNYDFKEAHSGIFNAVSMGLILLPLSFNSPNLVRLAQYYSIFVLMFMGYINEPSNKFPRIPVLILLITALMYKIISAGDEYAFFWETNSFMTY</sequence>
<feature type="transmembrane region" description="Helical" evidence="1">
    <location>
        <begin position="264"/>
        <end position="280"/>
    </location>
</feature>
<evidence type="ECO:0000256" key="1">
    <source>
        <dbReference type="SAM" id="Phobius"/>
    </source>
</evidence>
<accession>A0A943HNK7</accession>
<dbReference type="InterPro" id="IPR049458">
    <property type="entry name" value="EpsG-like"/>
</dbReference>
<feature type="transmembrane region" description="Helical" evidence="1">
    <location>
        <begin position="192"/>
        <end position="210"/>
    </location>
</feature>
<feature type="transmembrane region" description="Helical" evidence="1">
    <location>
        <begin position="157"/>
        <end position="180"/>
    </location>
</feature>
<keyword evidence="1" id="KW-0812">Transmembrane</keyword>
<protein>
    <submittedName>
        <fullName evidence="2">EpsG family protein</fullName>
    </submittedName>
</protein>
<feature type="transmembrane region" description="Helical" evidence="1">
    <location>
        <begin position="286"/>
        <end position="303"/>
    </location>
</feature>
<feature type="transmembrane region" description="Helical" evidence="1">
    <location>
        <begin position="116"/>
        <end position="137"/>
    </location>
</feature>
<feature type="transmembrane region" description="Helical" evidence="1">
    <location>
        <begin position="233"/>
        <end position="252"/>
    </location>
</feature>
<proteinExistence type="predicted"/>
<comment type="caution">
    <text evidence="2">The sequence shown here is derived from an EMBL/GenBank/DDBJ whole genome shotgun (WGS) entry which is preliminary data.</text>
</comment>
<evidence type="ECO:0000313" key="3">
    <source>
        <dbReference type="Proteomes" id="UP000782901"/>
    </source>
</evidence>
<feature type="transmembrane region" description="Helical" evidence="1">
    <location>
        <begin position="315"/>
        <end position="337"/>
    </location>
</feature>
<gene>
    <name evidence="2" type="ORF">KHY35_02440</name>
</gene>
<evidence type="ECO:0000313" key="2">
    <source>
        <dbReference type="EMBL" id="MBS5409568.1"/>
    </source>
</evidence>
<keyword evidence="1" id="KW-1133">Transmembrane helix</keyword>
<name>A0A943HNK7_BACT4</name>
<dbReference type="AlphaFoldDB" id="A0A943HNK7"/>
<dbReference type="EMBL" id="JAGZEE010000002">
    <property type="protein sequence ID" value="MBS5409568.1"/>
    <property type="molecule type" value="Genomic_DNA"/>
</dbReference>
<reference evidence="2" key="1">
    <citation type="submission" date="2021-02" db="EMBL/GenBank/DDBJ databases">
        <title>Infant gut strain persistence is associated with maternal origin, phylogeny, and functional potential including surface adhesion and iron acquisition.</title>
        <authorList>
            <person name="Lou Y.C."/>
        </authorList>
    </citation>
    <scope>NUCLEOTIDE SEQUENCE</scope>
    <source>
        <strain evidence="2">L3_082_243G1_dasL3_082_243G1_maxbin2.maxbin.015s ta_sub</strain>
    </source>
</reference>
<dbReference type="Pfam" id="PF14897">
    <property type="entry name" value="EpsG"/>
    <property type="match status" value="1"/>
</dbReference>